<name>A0A4Q9L0N5_9MICR</name>
<evidence type="ECO:0000313" key="9">
    <source>
        <dbReference type="EMBL" id="TBU05417.1"/>
    </source>
</evidence>
<evidence type="ECO:0000256" key="5">
    <source>
        <dbReference type="ARBA" id="ARBA00023242"/>
    </source>
</evidence>
<evidence type="ECO:0000259" key="6">
    <source>
        <dbReference type="SMART" id="SM00849"/>
    </source>
</evidence>
<dbReference type="STRING" id="148818.A0A4Q9L0N5"/>
<dbReference type="SMART" id="SM00849">
    <property type="entry name" value="Lactamase_B"/>
    <property type="match status" value="1"/>
</dbReference>
<comment type="subcellular location">
    <subcellularLocation>
        <location evidence="1">Nucleus</location>
    </subcellularLocation>
</comment>
<dbReference type="GO" id="GO:0036297">
    <property type="term" value="P:interstrand cross-link repair"/>
    <property type="evidence" value="ECO:0007669"/>
    <property type="project" value="TreeGrafter"/>
</dbReference>
<dbReference type="VEuPathDB" id="MicrosporidiaDB:CWI36_1593p0010"/>
<dbReference type="Proteomes" id="UP000293045">
    <property type="component" value="Unassembled WGS sequence"/>
</dbReference>
<dbReference type="Pfam" id="PF07522">
    <property type="entry name" value="DRMBL"/>
    <property type="match status" value="1"/>
</dbReference>
<evidence type="ECO:0000313" key="10">
    <source>
        <dbReference type="Proteomes" id="UP000291404"/>
    </source>
</evidence>
<keyword evidence="3" id="KW-0227">DNA damage</keyword>
<evidence type="ECO:0000313" key="11">
    <source>
        <dbReference type="Proteomes" id="UP000293045"/>
    </source>
</evidence>
<dbReference type="GO" id="GO:0035312">
    <property type="term" value="F:5'-3' DNA exonuclease activity"/>
    <property type="evidence" value="ECO:0007669"/>
    <property type="project" value="TreeGrafter"/>
</dbReference>
<organism evidence="8 10">
    <name type="scientific">Hamiltosporidium magnivora</name>
    <dbReference type="NCBI Taxonomy" id="148818"/>
    <lineage>
        <taxon>Eukaryota</taxon>
        <taxon>Fungi</taxon>
        <taxon>Fungi incertae sedis</taxon>
        <taxon>Microsporidia</taxon>
        <taxon>Dubosqiidae</taxon>
        <taxon>Hamiltosporidium</taxon>
    </lineage>
</organism>
<dbReference type="VEuPathDB" id="MicrosporidiaDB:CWI39_0681p0020"/>
<dbReference type="InterPro" id="IPR011084">
    <property type="entry name" value="DRMBL"/>
</dbReference>
<dbReference type="Gene3D" id="3.40.50.12650">
    <property type="match status" value="1"/>
</dbReference>
<evidence type="ECO:0000256" key="2">
    <source>
        <dbReference type="ARBA" id="ARBA00010304"/>
    </source>
</evidence>
<dbReference type="AlphaFoldDB" id="A0A4Q9L0N5"/>
<evidence type="ECO:0000313" key="7">
    <source>
        <dbReference type="EMBL" id="TBU00460.1"/>
    </source>
</evidence>
<keyword evidence="10" id="KW-1185">Reference proteome</keyword>
<dbReference type="SUPFAM" id="SSF56281">
    <property type="entry name" value="Metallo-hydrolase/oxidoreductase"/>
    <property type="match status" value="1"/>
</dbReference>
<dbReference type="InterPro" id="IPR001279">
    <property type="entry name" value="Metallo-B-lactamas"/>
</dbReference>
<keyword evidence="4" id="KW-0234">DNA repair</keyword>
<comment type="similarity">
    <text evidence="2">Belongs to the DNA repair metallo-beta-lactamase (DRMBL) family.</text>
</comment>
<feature type="domain" description="Metallo-beta-lactamase" evidence="6">
    <location>
        <begin position="23"/>
        <end position="166"/>
    </location>
</feature>
<gene>
    <name evidence="8" type="ORF">CWI36_1593p0010</name>
    <name evidence="7" type="ORF">CWI36_1631p0010</name>
    <name evidence="9" type="ORF">CWI39_0681p0020</name>
</gene>
<dbReference type="GO" id="GO:0006303">
    <property type="term" value="P:double-strand break repair via nonhomologous end joining"/>
    <property type="evidence" value="ECO:0007669"/>
    <property type="project" value="TreeGrafter"/>
</dbReference>
<sequence>MNSDSCLLFDVPINKKIPNTNYTVDCFRMQPIDCTHYFLTHFHSDHYNGLTSSFTPKIYCSQTTANLLTKKIRIPVKNIVVLNLYEKYLLDNDDYVIPIDAHHCPGSICLVFDIKGNKILHTGDFRASKFFYEQDFLTFNFSLVFLDNTYESYRNFDPQEYLIKQIIEDIKIRLNPKGLLFPLKYKFVFPTYLIGKEKIFLSIAEYFDYGIYLNKNKNETIKCFCNSVKDKLNQEVRTIMQFCGKNVGTMNCFDRITTNICDNQIMVMSMTFLSQIKLNQLFKDVKADKIIIYCGTGWKDKTVFYTWKKSPGRVIKKGIELKYFPYSEHSSNEELLNFKKLMKYKKILNTVKNK</sequence>
<dbReference type="VEuPathDB" id="MicrosporidiaDB:CWI36_1631p0010"/>
<dbReference type="PANTHER" id="PTHR23240">
    <property type="entry name" value="DNA CROSS-LINK REPAIR PROTEIN PSO2/SNM1-RELATED"/>
    <property type="match status" value="1"/>
</dbReference>
<keyword evidence="5" id="KW-0539">Nucleus</keyword>
<dbReference type="Pfam" id="PF00753">
    <property type="entry name" value="Lactamase_B"/>
    <property type="match status" value="1"/>
</dbReference>
<protein>
    <submittedName>
        <fullName evidence="8">DNA repair metallo-beta-lactamase</fullName>
    </submittedName>
</protein>
<dbReference type="EMBL" id="PIXR01000681">
    <property type="protein sequence ID" value="TBU05417.1"/>
    <property type="molecule type" value="Genomic_DNA"/>
</dbReference>
<dbReference type="GO" id="GO:0003684">
    <property type="term" value="F:damaged DNA binding"/>
    <property type="evidence" value="ECO:0007669"/>
    <property type="project" value="TreeGrafter"/>
</dbReference>
<dbReference type="PANTHER" id="PTHR23240:SF6">
    <property type="entry name" value="DNA CROSS-LINK REPAIR 1A PROTEIN"/>
    <property type="match status" value="1"/>
</dbReference>
<dbReference type="Gene3D" id="3.60.15.10">
    <property type="entry name" value="Ribonuclease Z/Hydroxyacylglutathione hydrolase-like"/>
    <property type="match status" value="1"/>
</dbReference>
<dbReference type="Proteomes" id="UP000291404">
    <property type="component" value="Unassembled WGS sequence"/>
</dbReference>
<evidence type="ECO:0000256" key="4">
    <source>
        <dbReference type="ARBA" id="ARBA00023204"/>
    </source>
</evidence>
<comment type="caution">
    <text evidence="8">The sequence shown here is derived from an EMBL/GenBank/DDBJ whole genome shotgun (WGS) entry which is preliminary data.</text>
</comment>
<proteinExistence type="inferred from homology"/>
<reference evidence="10 11" key="1">
    <citation type="submission" date="2017-12" db="EMBL/GenBank/DDBJ databases">
        <authorList>
            <person name="Pombert J.-F."/>
            <person name="Haag K.L."/>
            <person name="Ebert D."/>
        </authorList>
    </citation>
    <scope>NUCLEOTIDE SEQUENCE [LARGE SCALE GENOMIC DNA]</scope>
    <source>
        <strain evidence="8">BE-OM-2</strain>
        <strain evidence="9">IL-BN-2</strain>
    </source>
</reference>
<accession>A0A4Q9L0N5</accession>
<dbReference type="CDD" id="cd16273">
    <property type="entry name" value="SNM1A-1C-like_MBL-fold"/>
    <property type="match status" value="1"/>
</dbReference>
<evidence type="ECO:0000256" key="1">
    <source>
        <dbReference type="ARBA" id="ARBA00004123"/>
    </source>
</evidence>
<dbReference type="InterPro" id="IPR036866">
    <property type="entry name" value="RibonucZ/Hydroxyglut_hydro"/>
</dbReference>
<evidence type="ECO:0000256" key="3">
    <source>
        <dbReference type="ARBA" id="ARBA00022763"/>
    </source>
</evidence>
<evidence type="ECO:0000313" key="8">
    <source>
        <dbReference type="EMBL" id="TBU00586.1"/>
    </source>
</evidence>
<dbReference type="GO" id="GO:0005634">
    <property type="term" value="C:nucleus"/>
    <property type="evidence" value="ECO:0007669"/>
    <property type="project" value="UniProtKB-SubCell"/>
</dbReference>
<dbReference type="EMBL" id="PITI01001593">
    <property type="protein sequence ID" value="TBU00586.1"/>
    <property type="molecule type" value="Genomic_DNA"/>
</dbReference>
<dbReference type="EMBL" id="PITI01001631">
    <property type="protein sequence ID" value="TBU00460.1"/>
    <property type="molecule type" value="Genomic_DNA"/>
</dbReference>